<gene>
    <name evidence="1" type="ORF">LCDPAC02_01170</name>
</gene>
<proteinExistence type="predicted"/>
<reference evidence="1" key="1">
    <citation type="journal article" date="2019" name="MBio">
        <title>Virus Genomes from Deep Sea Sediments Expand the Ocean Megavirome and Support Independent Origins of Viral Gigantism.</title>
        <authorList>
            <person name="Backstrom D."/>
            <person name="Yutin N."/>
            <person name="Jorgensen S.L."/>
            <person name="Dharamshi J."/>
            <person name="Homa F."/>
            <person name="Zaremba-Niedwiedzka K."/>
            <person name="Spang A."/>
            <person name="Wolf Y.I."/>
            <person name="Koonin E.V."/>
            <person name="Ettema T.J."/>
        </authorList>
    </citation>
    <scope>NUCLEOTIDE SEQUENCE</scope>
</reference>
<accession>A0A481YNS2</accession>
<evidence type="ECO:0000313" key="1">
    <source>
        <dbReference type="EMBL" id="QBK84918.1"/>
    </source>
</evidence>
<dbReference type="EMBL" id="MK500300">
    <property type="protein sequence ID" value="QBK84918.1"/>
    <property type="molecule type" value="Genomic_DNA"/>
</dbReference>
<dbReference type="PROSITE" id="PS51257">
    <property type="entry name" value="PROKAR_LIPOPROTEIN"/>
    <property type="match status" value="1"/>
</dbReference>
<organism evidence="1">
    <name type="scientific">Pithovirus LCDPAC02</name>
    <dbReference type="NCBI Taxonomy" id="2506601"/>
    <lineage>
        <taxon>Viruses</taxon>
        <taxon>Pithoviruses</taxon>
    </lineage>
</organism>
<name>A0A481YNS2_9VIRU</name>
<sequence>MKVSSKIINHTPVWLVNTGLSGCGINFDILLEYFQENTITKKVLFCCESWDCTMVILAEVCAHLDLKLTIRTPKYKETSKEIKIAESLGAKIIEIMIIEKVSGYIYGNYKYYVTSTVDDIKYEMYDQKYEDYYIFNKSDIILKDMSRRYIKDQLNDIFKERINPTHIKFVNSINDKSEILFECFKENIKYMFKNIHIRNIKRNKKDMFSSYKIEDYCITKEDVDKLMCDVQEQEKIETELVKNIRKIKNNQTYIFSLY</sequence>
<protein>
    <submittedName>
        <fullName evidence="1">Uncharacterized protein</fullName>
    </submittedName>
</protein>